<sequence>MRPFVHLRRRPLREPHIGSFCRRERMVISRLQRFLPRLSGIIWIALSGKPPPQHPSPQCLSAERTSEAFSRLPLLALGESKSRST</sequence>
<evidence type="ECO:0000313" key="1">
    <source>
        <dbReference type="EMBL" id="GIY44966.1"/>
    </source>
</evidence>
<dbReference type="EMBL" id="BPLR01011219">
    <property type="protein sequence ID" value="GIY44966.1"/>
    <property type="molecule type" value="Genomic_DNA"/>
</dbReference>
<reference evidence="1 2" key="1">
    <citation type="submission" date="2021-06" db="EMBL/GenBank/DDBJ databases">
        <title>Caerostris extrusa draft genome.</title>
        <authorList>
            <person name="Kono N."/>
            <person name="Arakawa K."/>
        </authorList>
    </citation>
    <scope>NUCLEOTIDE SEQUENCE [LARGE SCALE GENOMIC DNA]</scope>
</reference>
<proteinExistence type="predicted"/>
<keyword evidence="2" id="KW-1185">Reference proteome</keyword>
<name>A0AAV4THQ3_CAEEX</name>
<gene>
    <name evidence="1" type="ORF">CEXT_750711</name>
</gene>
<dbReference type="Proteomes" id="UP001054945">
    <property type="component" value="Unassembled WGS sequence"/>
</dbReference>
<protein>
    <submittedName>
        <fullName evidence="1">Uncharacterized protein</fullName>
    </submittedName>
</protein>
<evidence type="ECO:0000313" key="2">
    <source>
        <dbReference type="Proteomes" id="UP001054945"/>
    </source>
</evidence>
<comment type="caution">
    <text evidence="1">The sequence shown here is derived from an EMBL/GenBank/DDBJ whole genome shotgun (WGS) entry which is preliminary data.</text>
</comment>
<organism evidence="1 2">
    <name type="scientific">Caerostris extrusa</name>
    <name type="common">Bark spider</name>
    <name type="synonym">Caerostris bankana</name>
    <dbReference type="NCBI Taxonomy" id="172846"/>
    <lineage>
        <taxon>Eukaryota</taxon>
        <taxon>Metazoa</taxon>
        <taxon>Ecdysozoa</taxon>
        <taxon>Arthropoda</taxon>
        <taxon>Chelicerata</taxon>
        <taxon>Arachnida</taxon>
        <taxon>Araneae</taxon>
        <taxon>Araneomorphae</taxon>
        <taxon>Entelegynae</taxon>
        <taxon>Araneoidea</taxon>
        <taxon>Araneidae</taxon>
        <taxon>Caerostris</taxon>
    </lineage>
</organism>
<dbReference type="AlphaFoldDB" id="A0AAV4THQ3"/>
<accession>A0AAV4THQ3</accession>